<sequence length="87" mass="9293">MSAATASNTETLYVFLVGEGVDVWRPVDAVPLGDGRYRLPDNPDPQDEQWEFAGGSTVMAERRELADGIRLVAVAPAAPARPKEAPG</sequence>
<dbReference type="Proteomes" id="UP000323142">
    <property type="component" value="Unassembled WGS sequence"/>
</dbReference>
<dbReference type="EMBL" id="VUOA01000028">
    <property type="protein sequence ID" value="KAA2236287.1"/>
    <property type="molecule type" value="Genomic_DNA"/>
</dbReference>
<dbReference type="AlphaFoldDB" id="A0A5B2VDU0"/>
<accession>A0A5B2VDU0</accession>
<name>A0A5B2VDU0_9HYPH</name>
<dbReference type="RefSeq" id="WP_149819456.1">
    <property type="nucleotide sequence ID" value="NZ_VUOA01000028.1"/>
</dbReference>
<evidence type="ECO:0000313" key="1">
    <source>
        <dbReference type="EMBL" id="KAA2236287.1"/>
    </source>
</evidence>
<gene>
    <name evidence="1" type="ORF">F0L46_16420</name>
</gene>
<dbReference type="OrthoDB" id="1495544at2"/>
<reference evidence="1 2" key="1">
    <citation type="submission" date="2019-09" db="EMBL/GenBank/DDBJ databases">
        <title>Salinarimonas rosea gen. nov., sp. nov., a new member of the a-2 subgroup of the Proteobacteria.</title>
        <authorList>
            <person name="Liu J."/>
        </authorList>
    </citation>
    <scope>NUCLEOTIDE SEQUENCE [LARGE SCALE GENOMIC DNA]</scope>
    <source>
        <strain evidence="1 2">BN140002</strain>
    </source>
</reference>
<proteinExistence type="predicted"/>
<protein>
    <submittedName>
        <fullName evidence="1">Uncharacterized protein</fullName>
    </submittedName>
</protein>
<keyword evidence="2" id="KW-1185">Reference proteome</keyword>
<organism evidence="1 2">
    <name type="scientific">Salinarimonas soli</name>
    <dbReference type="NCBI Taxonomy" id="1638099"/>
    <lineage>
        <taxon>Bacteria</taxon>
        <taxon>Pseudomonadati</taxon>
        <taxon>Pseudomonadota</taxon>
        <taxon>Alphaproteobacteria</taxon>
        <taxon>Hyphomicrobiales</taxon>
        <taxon>Salinarimonadaceae</taxon>
        <taxon>Salinarimonas</taxon>
    </lineage>
</organism>
<evidence type="ECO:0000313" key="2">
    <source>
        <dbReference type="Proteomes" id="UP000323142"/>
    </source>
</evidence>
<reference evidence="1 2" key="2">
    <citation type="submission" date="2019-09" db="EMBL/GenBank/DDBJ databases">
        <authorList>
            <person name="Jin C."/>
        </authorList>
    </citation>
    <scope>NUCLEOTIDE SEQUENCE [LARGE SCALE GENOMIC DNA]</scope>
    <source>
        <strain evidence="1 2">BN140002</strain>
    </source>
</reference>
<comment type="caution">
    <text evidence="1">The sequence shown here is derived from an EMBL/GenBank/DDBJ whole genome shotgun (WGS) entry which is preliminary data.</text>
</comment>